<accession>A0AAV2GBW9</accession>
<dbReference type="EMBL" id="OZ034821">
    <property type="protein sequence ID" value="CAL1407664.1"/>
    <property type="molecule type" value="Genomic_DNA"/>
</dbReference>
<name>A0AAV2GBW9_9ROSI</name>
<evidence type="ECO:0000313" key="1">
    <source>
        <dbReference type="EMBL" id="CAL1407664.1"/>
    </source>
</evidence>
<reference evidence="1 2" key="1">
    <citation type="submission" date="2024-04" db="EMBL/GenBank/DDBJ databases">
        <authorList>
            <person name="Fracassetti M."/>
        </authorList>
    </citation>
    <scope>NUCLEOTIDE SEQUENCE [LARGE SCALE GENOMIC DNA]</scope>
</reference>
<keyword evidence="2" id="KW-1185">Reference proteome</keyword>
<proteinExistence type="predicted"/>
<dbReference type="AlphaFoldDB" id="A0AAV2GBW9"/>
<organism evidence="1 2">
    <name type="scientific">Linum trigynum</name>
    <dbReference type="NCBI Taxonomy" id="586398"/>
    <lineage>
        <taxon>Eukaryota</taxon>
        <taxon>Viridiplantae</taxon>
        <taxon>Streptophyta</taxon>
        <taxon>Embryophyta</taxon>
        <taxon>Tracheophyta</taxon>
        <taxon>Spermatophyta</taxon>
        <taxon>Magnoliopsida</taxon>
        <taxon>eudicotyledons</taxon>
        <taxon>Gunneridae</taxon>
        <taxon>Pentapetalae</taxon>
        <taxon>rosids</taxon>
        <taxon>fabids</taxon>
        <taxon>Malpighiales</taxon>
        <taxon>Linaceae</taxon>
        <taxon>Linum</taxon>
    </lineage>
</organism>
<dbReference type="Proteomes" id="UP001497516">
    <property type="component" value="Chromosome 8"/>
</dbReference>
<protein>
    <submittedName>
        <fullName evidence="1">Uncharacterized protein</fullName>
    </submittedName>
</protein>
<sequence>MFILIFSPGKQIGTPSGTRVFDLMAPRRSNQEGEAPAGFMEEQVANIEHGQVSEAVVENNGRAEILPTATPGGDIGEAVVVLRQMMEENRKLVAKNCQAIKENRQMMVENLRMMEEAISVFHQADLFFIKQTLKWIVSILV</sequence>
<gene>
    <name evidence="1" type="ORF">LTRI10_LOCUS47318</name>
</gene>
<evidence type="ECO:0000313" key="2">
    <source>
        <dbReference type="Proteomes" id="UP001497516"/>
    </source>
</evidence>